<protein>
    <submittedName>
        <fullName evidence="1">Uncharacterized protein</fullName>
    </submittedName>
</protein>
<dbReference type="Proteomes" id="UP000324222">
    <property type="component" value="Unassembled WGS sequence"/>
</dbReference>
<organism evidence="1 2">
    <name type="scientific">Portunus trituberculatus</name>
    <name type="common">Swimming crab</name>
    <name type="synonym">Neptunus trituberculatus</name>
    <dbReference type="NCBI Taxonomy" id="210409"/>
    <lineage>
        <taxon>Eukaryota</taxon>
        <taxon>Metazoa</taxon>
        <taxon>Ecdysozoa</taxon>
        <taxon>Arthropoda</taxon>
        <taxon>Crustacea</taxon>
        <taxon>Multicrustacea</taxon>
        <taxon>Malacostraca</taxon>
        <taxon>Eumalacostraca</taxon>
        <taxon>Eucarida</taxon>
        <taxon>Decapoda</taxon>
        <taxon>Pleocyemata</taxon>
        <taxon>Brachyura</taxon>
        <taxon>Eubrachyura</taxon>
        <taxon>Portunoidea</taxon>
        <taxon>Portunidae</taxon>
        <taxon>Portuninae</taxon>
        <taxon>Portunus</taxon>
    </lineage>
</organism>
<proteinExistence type="predicted"/>
<name>A0A5B7IWG8_PORTR</name>
<evidence type="ECO:0000313" key="2">
    <source>
        <dbReference type="Proteomes" id="UP000324222"/>
    </source>
</evidence>
<sequence length="63" mass="6993">MKAARTAINTALQEIITNVTIYKVIIATINIVRSLLIARVHRLVVKDKLGQVIGLFIEGNAYM</sequence>
<evidence type="ECO:0000313" key="1">
    <source>
        <dbReference type="EMBL" id="MPC85777.1"/>
    </source>
</evidence>
<dbReference type="AlphaFoldDB" id="A0A5B7IWG8"/>
<comment type="caution">
    <text evidence="1">The sequence shown here is derived from an EMBL/GenBank/DDBJ whole genome shotgun (WGS) entry which is preliminary data.</text>
</comment>
<keyword evidence="2" id="KW-1185">Reference proteome</keyword>
<dbReference type="EMBL" id="VSRR010069520">
    <property type="protein sequence ID" value="MPC85777.1"/>
    <property type="molecule type" value="Genomic_DNA"/>
</dbReference>
<reference evidence="1 2" key="1">
    <citation type="submission" date="2019-05" db="EMBL/GenBank/DDBJ databases">
        <title>Another draft genome of Portunus trituberculatus and its Hox gene families provides insights of decapod evolution.</title>
        <authorList>
            <person name="Jeong J.-H."/>
            <person name="Song I."/>
            <person name="Kim S."/>
            <person name="Choi T."/>
            <person name="Kim D."/>
            <person name="Ryu S."/>
            <person name="Kim W."/>
        </authorList>
    </citation>
    <scope>NUCLEOTIDE SEQUENCE [LARGE SCALE GENOMIC DNA]</scope>
    <source>
        <tissue evidence="1">Muscle</tissue>
    </source>
</reference>
<accession>A0A5B7IWG8</accession>
<gene>
    <name evidence="1" type="ORF">E2C01_080570</name>
</gene>